<dbReference type="InterPro" id="IPR019002">
    <property type="entry name" value="Ribosome_biogenesis_Nop16"/>
</dbReference>
<name>A0A8J2PTX9_9HEXA</name>
<dbReference type="AlphaFoldDB" id="A0A8J2PTX9"/>
<evidence type="ECO:0000256" key="4">
    <source>
        <dbReference type="ARBA" id="ARBA00023242"/>
    </source>
</evidence>
<dbReference type="Pfam" id="PF09420">
    <property type="entry name" value="Nop16"/>
    <property type="match status" value="1"/>
</dbReference>
<dbReference type="EMBL" id="CAJVCH010526224">
    <property type="protein sequence ID" value="CAG7822390.1"/>
    <property type="molecule type" value="Genomic_DNA"/>
</dbReference>
<dbReference type="PANTHER" id="PTHR13243:SF1">
    <property type="entry name" value="NUCLEOLAR PROTEIN 16"/>
    <property type="match status" value="1"/>
</dbReference>
<organism evidence="5 6">
    <name type="scientific">Allacma fusca</name>
    <dbReference type="NCBI Taxonomy" id="39272"/>
    <lineage>
        <taxon>Eukaryota</taxon>
        <taxon>Metazoa</taxon>
        <taxon>Ecdysozoa</taxon>
        <taxon>Arthropoda</taxon>
        <taxon>Hexapoda</taxon>
        <taxon>Collembola</taxon>
        <taxon>Symphypleona</taxon>
        <taxon>Sminthuridae</taxon>
        <taxon>Allacma</taxon>
    </lineage>
</organism>
<sequence length="175" mass="20288">MPRLRKLRRKQKFQYHVNRKQLNNKHKKLPRINCEAVREAWDKKKSLTDNLTSMGLVADANRNISQNPKNTLEAENSPEAPCASVAVALEKEAKEAFKVKKAVAHPLPPEMYRKLCGLINKHGEDFEAMEKDPTNYYQETAAQLRSQVNRLKKIPQQWIPYLKERGLLPTENDDQ</sequence>
<dbReference type="GO" id="GO:0005730">
    <property type="term" value="C:nucleolus"/>
    <property type="evidence" value="ECO:0007669"/>
    <property type="project" value="UniProtKB-SubCell"/>
</dbReference>
<reference evidence="5" key="1">
    <citation type="submission" date="2021-06" db="EMBL/GenBank/DDBJ databases">
        <authorList>
            <person name="Hodson N. C."/>
            <person name="Mongue J. A."/>
            <person name="Jaron S. K."/>
        </authorList>
    </citation>
    <scope>NUCLEOTIDE SEQUENCE</scope>
</reference>
<evidence type="ECO:0000256" key="2">
    <source>
        <dbReference type="ARBA" id="ARBA00008479"/>
    </source>
</evidence>
<gene>
    <name evidence="5" type="ORF">AFUS01_LOCUS32668</name>
</gene>
<comment type="caution">
    <text evidence="5">The sequence shown here is derived from an EMBL/GenBank/DDBJ whole genome shotgun (WGS) entry which is preliminary data.</text>
</comment>
<proteinExistence type="inferred from homology"/>
<keyword evidence="4" id="KW-0539">Nucleus</keyword>
<dbReference type="Proteomes" id="UP000708208">
    <property type="component" value="Unassembled WGS sequence"/>
</dbReference>
<evidence type="ECO:0000256" key="1">
    <source>
        <dbReference type="ARBA" id="ARBA00004604"/>
    </source>
</evidence>
<dbReference type="GO" id="GO:0042273">
    <property type="term" value="P:ribosomal large subunit biogenesis"/>
    <property type="evidence" value="ECO:0007669"/>
    <property type="project" value="TreeGrafter"/>
</dbReference>
<protein>
    <recommendedName>
        <fullName evidence="3">Nucleolar protein 16</fullName>
    </recommendedName>
</protein>
<evidence type="ECO:0000313" key="6">
    <source>
        <dbReference type="Proteomes" id="UP000708208"/>
    </source>
</evidence>
<dbReference type="PANTHER" id="PTHR13243">
    <property type="entry name" value="HSPC111 PROTEIN-RELATED"/>
    <property type="match status" value="1"/>
</dbReference>
<comment type="similarity">
    <text evidence="2">Belongs to the NOP16 family.</text>
</comment>
<dbReference type="OrthoDB" id="285729at2759"/>
<evidence type="ECO:0000313" key="5">
    <source>
        <dbReference type="EMBL" id="CAG7822390.1"/>
    </source>
</evidence>
<evidence type="ECO:0000256" key="3">
    <source>
        <dbReference type="ARBA" id="ARBA00015522"/>
    </source>
</evidence>
<accession>A0A8J2PTX9</accession>
<keyword evidence="6" id="KW-1185">Reference proteome</keyword>
<comment type="subcellular location">
    <subcellularLocation>
        <location evidence="1">Nucleus</location>
        <location evidence="1">Nucleolus</location>
    </subcellularLocation>
</comment>